<dbReference type="AlphaFoldDB" id="A0A4Q9EWZ8"/>
<protein>
    <submittedName>
        <fullName evidence="1">Uncharacterized protein</fullName>
    </submittedName>
</protein>
<proteinExistence type="predicted"/>
<organism evidence="1 2">
    <name type="scientific">Hafnia paralvei</name>
    <dbReference type="NCBI Taxonomy" id="546367"/>
    <lineage>
        <taxon>Bacteria</taxon>
        <taxon>Pseudomonadati</taxon>
        <taxon>Pseudomonadota</taxon>
        <taxon>Gammaproteobacteria</taxon>
        <taxon>Enterobacterales</taxon>
        <taxon>Hafniaceae</taxon>
        <taxon>Hafnia</taxon>
    </lineage>
</organism>
<dbReference type="RefSeq" id="WP_130959227.1">
    <property type="nucleotide sequence ID" value="NZ_SITD01000040.1"/>
</dbReference>
<name>A0A4Q9EWZ8_9GAMM</name>
<accession>A0A4Q9EWZ8</accession>
<gene>
    <name evidence="1" type="ORF">EYY89_06505</name>
</gene>
<dbReference type="Proteomes" id="UP000293380">
    <property type="component" value="Unassembled WGS sequence"/>
</dbReference>
<evidence type="ECO:0000313" key="2">
    <source>
        <dbReference type="Proteomes" id="UP000293380"/>
    </source>
</evidence>
<dbReference type="EMBL" id="SITD01000040">
    <property type="protein sequence ID" value="TBM29571.1"/>
    <property type="molecule type" value="Genomic_DNA"/>
</dbReference>
<reference evidence="1 2" key="1">
    <citation type="submission" date="2019-02" db="EMBL/GenBank/DDBJ databases">
        <title>Comparative genomic analysis of the Hafnia genus genomes.</title>
        <authorList>
            <person name="Zhiqiu Y."/>
            <person name="Chao Y."/>
            <person name="Yuhui D."/>
            <person name="Di H."/>
            <person name="Bin L."/>
        </authorList>
    </citation>
    <scope>NUCLEOTIDE SEQUENCE [LARGE SCALE GENOMIC DNA]</scope>
    <source>
        <strain evidence="1 2">PCM_1194</strain>
    </source>
</reference>
<comment type="caution">
    <text evidence="1">The sequence shown here is derived from an EMBL/GenBank/DDBJ whole genome shotgun (WGS) entry which is preliminary data.</text>
</comment>
<evidence type="ECO:0000313" key="1">
    <source>
        <dbReference type="EMBL" id="TBM29571.1"/>
    </source>
</evidence>
<sequence length="142" mass="16735">MLNGVKHGRIVLDEKTGLIAHRYLYSLEENFAICSTDQQRGWNKASFKDTDNKYKYIWWQTPPLPEWAQPSAPEVANNEDVAEVNPENELKQFVEFARQEDNKQRLTTEYTRVWKSLSGHEENQKKCEEVMKIRFSELKKAV</sequence>